<protein>
    <recommendedName>
        <fullName evidence="4">CENP-V/GFA domain-containing protein</fullName>
    </recommendedName>
</protein>
<comment type="caution">
    <text evidence="5">The sequence shown here is derived from an EMBL/GenBank/DDBJ whole genome shotgun (WGS) entry which is preliminary data.</text>
</comment>
<dbReference type="GO" id="GO:0046872">
    <property type="term" value="F:metal ion binding"/>
    <property type="evidence" value="ECO:0007669"/>
    <property type="project" value="UniProtKB-KW"/>
</dbReference>
<evidence type="ECO:0000256" key="3">
    <source>
        <dbReference type="ARBA" id="ARBA00022833"/>
    </source>
</evidence>
<accession>A0A0A1UQ40</accession>
<dbReference type="Gene3D" id="2.170.150.70">
    <property type="match status" value="1"/>
</dbReference>
<reference evidence="5 6" key="1">
    <citation type="submission" date="2014-02" db="EMBL/GenBank/DDBJ databases">
        <title>The genome sequence of the entomopathogenic fungus Metarhizium robertsii ARSEF 2575.</title>
        <authorList>
            <person name="Giuliano Garisto Donzelli B."/>
            <person name="Roe B.A."/>
            <person name="Macmil S.L."/>
            <person name="Krasnoff S.B."/>
            <person name="Gibson D.M."/>
        </authorList>
    </citation>
    <scope>NUCLEOTIDE SEQUENCE [LARGE SCALE GENOMIC DNA]</scope>
    <source>
        <strain evidence="5 6">ARSEF 2575</strain>
    </source>
</reference>
<feature type="domain" description="CENP-V/GFA" evidence="4">
    <location>
        <begin position="11"/>
        <end position="147"/>
    </location>
</feature>
<organism evidence="5 6">
    <name type="scientific">Metarhizium robertsii</name>
    <dbReference type="NCBI Taxonomy" id="568076"/>
    <lineage>
        <taxon>Eukaryota</taxon>
        <taxon>Fungi</taxon>
        <taxon>Dikarya</taxon>
        <taxon>Ascomycota</taxon>
        <taxon>Pezizomycotina</taxon>
        <taxon>Sordariomycetes</taxon>
        <taxon>Hypocreomycetidae</taxon>
        <taxon>Hypocreales</taxon>
        <taxon>Clavicipitaceae</taxon>
        <taxon>Metarhizium</taxon>
    </lineage>
</organism>
<dbReference type="Proteomes" id="UP000030151">
    <property type="component" value="Unassembled WGS sequence"/>
</dbReference>
<evidence type="ECO:0000313" key="5">
    <source>
        <dbReference type="EMBL" id="EXU97748.1"/>
    </source>
</evidence>
<dbReference type="InterPro" id="IPR006913">
    <property type="entry name" value="CENP-V/GFA"/>
</dbReference>
<comment type="similarity">
    <text evidence="1">Belongs to the Gfa family.</text>
</comment>
<gene>
    <name evidence="5" type="ORF">X797_009132</name>
</gene>
<dbReference type="SUPFAM" id="SSF51316">
    <property type="entry name" value="Mss4-like"/>
    <property type="match status" value="1"/>
</dbReference>
<dbReference type="AlphaFoldDB" id="A0A0A1UQ40"/>
<dbReference type="PANTHER" id="PTHR28620">
    <property type="entry name" value="CENTROMERE PROTEIN V"/>
    <property type="match status" value="1"/>
</dbReference>
<dbReference type="InterPro" id="IPR011057">
    <property type="entry name" value="Mss4-like_sf"/>
</dbReference>
<proteinExistence type="inferred from homology"/>
<name>A0A0A1UQ40_9HYPO</name>
<dbReference type="PANTHER" id="PTHR28620:SF1">
    <property type="entry name" value="CENP-V_GFA DOMAIN-CONTAINING PROTEIN"/>
    <property type="match status" value="1"/>
</dbReference>
<dbReference type="PROSITE" id="PS51891">
    <property type="entry name" value="CENP_V_GFA"/>
    <property type="match status" value="1"/>
</dbReference>
<dbReference type="GO" id="GO:0016846">
    <property type="term" value="F:carbon-sulfur lyase activity"/>
    <property type="evidence" value="ECO:0007669"/>
    <property type="project" value="InterPro"/>
</dbReference>
<evidence type="ECO:0000313" key="6">
    <source>
        <dbReference type="Proteomes" id="UP000030151"/>
    </source>
</evidence>
<dbReference type="InterPro" id="IPR052355">
    <property type="entry name" value="CENP-V-like"/>
</dbReference>
<sequence length="202" mass="22967">MADTKASRQPVTGSCHCGTIKYVAFLTLPQTHNESNPPTKQDQRIYRCNCTMCHKAGFFHVRVANKTDDFLLLSPLDPLQELGDYLIHNKVLHWLYCKTCGVRCFTFMGTGEVVDLDLAELCVPGYTDKGQKTRVWRAKEDGGHPEYGTYLSFNGNTVDASSNSFDMREMVEQKCVQFYDYLAEGEKRQPVRYGRPHQGGCY</sequence>
<dbReference type="OrthoDB" id="3930719at2759"/>
<dbReference type="HOGENOM" id="CLU_087334_0_0_1"/>
<keyword evidence="3" id="KW-0862">Zinc</keyword>
<evidence type="ECO:0000259" key="4">
    <source>
        <dbReference type="PROSITE" id="PS51891"/>
    </source>
</evidence>
<evidence type="ECO:0000256" key="2">
    <source>
        <dbReference type="ARBA" id="ARBA00022723"/>
    </source>
</evidence>
<evidence type="ECO:0000256" key="1">
    <source>
        <dbReference type="ARBA" id="ARBA00005495"/>
    </source>
</evidence>
<keyword evidence="2" id="KW-0479">Metal-binding</keyword>
<dbReference type="eggNOG" id="ENOG502SRBP">
    <property type="taxonomic scope" value="Eukaryota"/>
</dbReference>
<dbReference type="EMBL" id="JELW01000033">
    <property type="protein sequence ID" value="EXU97748.1"/>
    <property type="molecule type" value="Genomic_DNA"/>
</dbReference>